<dbReference type="AlphaFoldDB" id="A0A0H3U7F7"/>
<proteinExistence type="predicted"/>
<dbReference type="EMBL" id="KF540228">
    <property type="protein sequence ID" value="AIF26376.1"/>
    <property type="molecule type" value="Genomic_DNA"/>
</dbReference>
<accession>A0A0H3U7F7</accession>
<sequence length="266" mass="29369">MTPSDIERLKDLLPTSLGSAEIREQLAADILRRSVFSARMESARYLAKVREVCAEVLEGTINQAEARARLLEVLKQIGYDPTTGNPTDLKDPVSERRLNLIVDTQRQMAASVSRLMQQDEGTVAQFPGWELCRMGSRMAPRKDWLQRWISAGQSVGWEGAVDHPIYGDATAFGFLALKSSPIWQALGDGVGGFRDTLGNPYPPFCYSSGMAWLDADRAMCERYGILKSGEATSSSLQKDDISLSPGERDILDAVDRYGFDISEGLL</sequence>
<protein>
    <submittedName>
        <fullName evidence="1">Uncharacterized protein</fullName>
    </submittedName>
</protein>
<evidence type="ECO:0000313" key="1">
    <source>
        <dbReference type="EMBL" id="AIF26376.1"/>
    </source>
</evidence>
<organism evidence="1">
    <name type="scientific">uncultured bacterium fosmid pJB16B1</name>
    <dbReference type="NCBI Taxonomy" id="1478054"/>
    <lineage>
        <taxon>Bacteria</taxon>
        <taxon>environmental samples</taxon>
    </lineage>
</organism>
<name>A0A0H3U7F7_9BACT</name>
<reference evidence="1" key="1">
    <citation type="submission" date="2013-08" db="EMBL/GenBank/DDBJ databases">
        <title>Comparison of modified E. coli strains.</title>
        <authorList>
            <person name="Juergensen J."/>
            <person name="Bonge A."/>
            <person name="Streit W.R."/>
        </authorList>
    </citation>
    <scope>NUCLEOTIDE SEQUENCE</scope>
</reference>